<evidence type="ECO:0000313" key="2">
    <source>
        <dbReference type="Proteomes" id="UP000827872"/>
    </source>
</evidence>
<keyword evidence="2" id="KW-1185">Reference proteome</keyword>
<dbReference type="Proteomes" id="UP000827872">
    <property type="component" value="Linkage Group LG08"/>
</dbReference>
<sequence>MPGPLVEESRTHPPETPLARGAPSQCGEVRYKELAARDQNGITEICVPPLHRVACCGVEAAAHKEEVGEAPTLDGCPGDIFISMTEKEISVSGQEDGDLNSVMGADEIVLEPSKADSGTPDSFANGPVSVEPVQNEDTSSQMEVEGPVGTDQRGSELSDHLYCKSPLEEPRRESTGRKSGTQKGGKRSSQRASCVSDEQLAVWLCGFLDEVMKKYGSLFPLFEKDVMGRLKEVFNEDFTHRKQFISKETMNYKTRHPKSSTCSFRVFYNKHMLDMDDLTTLEGQNWLNDQRPRRTFGSRSQFGDLGARPLLNKAFSIMCDHVGQL</sequence>
<proteinExistence type="predicted"/>
<dbReference type="EMBL" id="CM037621">
    <property type="protein sequence ID" value="KAH8002616.1"/>
    <property type="molecule type" value="Genomic_DNA"/>
</dbReference>
<reference evidence="1" key="1">
    <citation type="submission" date="2021-08" db="EMBL/GenBank/DDBJ databases">
        <title>The first chromosome-level gecko genome reveals the dynamic sex chromosomes of Neotropical dwarf geckos (Sphaerodactylidae: Sphaerodactylus).</title>
        <authorList>
            <person name="Pinto B.J."/>
            <person name="Keating S.E."/>
            <person name="Gamble T."/>
        </authorList>
    </citation>
    <scope>NUCLEOTIDE SEQUENCE</scope>
    <source>
        <strain evidence="1">TG3544</strain>
    </source>
</reference>
<name>A0ACB8FBV1_9SAUR</name>
<evidence type="ECO:0000313" key="1">
    <source>
        <dbReference type="EMBL" id="KAH8002616.1"/>
    </source>
</evidence>
<accession>A0ACB8FBV1</accession>
<gene>
    <name evidence="1" type="ORF">K3G42_026625</name>
</gene>
<organism evidence="1 2">
    <name type="scientific">Sphaerodactylus townsendi</name>
    <dbReference type="NCBI Taxonomy" id="933632"/>
    <lineage>
        <taxon>Eukaryota</taxon>
        <taxon>Metazoa</taxon>
        <taxon>Chordata</taxon>
        <taxon>Craniata</taxon>
        <taxon>Vertebrata</taxon>
        <taxon>Euteleostomi</taxon>
        <taxon>Lepidosauria</taxon>
        <taxon>Squamata</taxon>
        <taxon>Bifurcata</taxon>
        <taxon>Gekkota</taxon>
        <taxon>Sphaerodactylidae</taxon>
        <taxon>Sphaerodactylus</taxon>
    </lineage>
</organism>
<protein>
    <submittedName>
        <fullName evidence="1">Uncharacterized protein</fullName>
    </submittedName>
</protein>
<comment type="caution">
    <text evidence="1">The sequence shown here is derived from an EMBL/GenBank/DDBJ whole genome shotgun (WGS) entry which is preliminary data.</text>
</comment>